<evidence type="ECO:0000256" key="4">
    <source>
        <dbReference type="ARBA" id="ARBA00022475"/>
    </source>
</evidence>
<dbReference type="SMART" id="SM00387">
    <property type="entry name" value="HATPase_c"/>
    <property type="match status" value="1"/>
</dbReference>
<evidence type="ECO:0000256" key="5">
    <source>
        <dbReference type="ARBA" id="ARBA00022553"/>
    </source>
</evidence>
<evidence type="ECO:0000313" key="14">
    <source>
        <dbReference type="EMBL" id="KCZ92718.1"/>
    </source>
</evidence>
<dbReference type="STRING" id="1280950.HJO_07182"/>
<dbReference type="GO" id="GO:0016036">
    <property type="term" value="P:cellular response to phosphate starvation"/>
    <property type="evidence" value="ECO:0007669"/>
    <property type="project" value="TreeGrafter"/>
</dbReference>
<reference evidence="14 15" key="1">
    <citation type="journal article" date="2014" name="Antonie Van Leeuwenhoek">
        <title>Hyphomonas beringensis sp. nov. and Hyphomonas chukchiensis sp. nov., isolated from surface seawater of the Bering Sea and Chukchi Sea.</title>
        <authorList>
            <person name="Li C."/>
            <person name="Lai Q."/>
            <person name="Li G."/>
            <person name="Dong C."/>
            <person name="Wang J."/>
            <person name="Liao Y."/>
            <person name="Shao Z."/>
        </authorList>
    </citation>
    <scope>NUCLEOTIDE SEQUENCE [LARGE SCALE GENOMIC DNA]</scope>
    <source>
        <strain evidence="14 15">MHS-2</strain>
    </source>
</reference>
<evidence type="ECO:0000256" key="12">
    <source>
        <dbReference type="SAM" id="Phobius"/>
    </source>
</evidence>
<dbReference type="PATRIC" id="fig|1280950.3.peg.1438"/>
<proteinExistence type="predicted"/>
<dbReference type="Pfam" id="PF00512">
    <property type="entry name" value="HisKA"/>
    <property type="match status" value="1"/>
</dbReference>
<keyword evidence="12" id="KW-0812">Transmembrane</keyword>
<evidence type="ECO:0000256" key="9">
    <source>
        <dbReference type="ARBA" id="ARBA00022840"/>
    </source>
</evidence>
<comment type="caution">
    <text evidence="14">The sequence shown here is derived from an EMBL/GenBank/DDBJ whole genome shotgun (WGS) entry which is preliminary data.</text>
</comment>
<keyword evidence="4" id="KW-1003">Cell membrane</keyword>
<dbReference type="Gene3D" id="1.10.287.130">
    <property type="match status" value="1"/>
</dbReference>
<evidence type="ECO:0000256" key="2">
    <source>
        <dbReference type="ARBA" id="ARBA00004236"/>
    </source>
</evidence>
<evidence type="ECO:0000256" key="1">
    <source>
        <dbReference type="ARBA" id="ARBA00000085"/>
    </source>
</evidence>
<dbReference type="SMART" id="SM00388">
    <property type="entry name" value="HisKA"/>
    <property type="match status" value="1"/>
</dbReference>
<dbReference type="PANTHER" id="PTHR45453:SF1">
    <property type="entry name" value="PHOSPHATE REGULON SENSOR PROTEIN PHOR"/>
    <property type="match status" value="1"/>
</dbReference>
<dbReference type="InterPro" id="IPR036890">
    <property type="entry name" value="HATPase_C_sf"/>
</dbReference>
<dbReference type="SUPFAM" id="SSF55874">
    <property type="entry name" value="ATPase domain of HSP90 chaperone/DNA topoisomerase II/histidine kinase"/>
    <property type="match status" value="1"/>
</dbReference>
<dbReference type="RefSeq" id="WP_051618380.1">
    <property type="nucleotide sequence ID" value="NZ_ARYK01000003.1"/>
</dbReference>
<comment type="catalytic activity">
    <reaction evidence="1">
        <text>ATP + protein L-histidine = ADP + protein N-phospho-L-histidine.</text>
        <dbReference type="EC" id="2.7.13.3"/>
    </reaction>
</comment>
<dbReference type="Gene3D" id="3.30.565.10">
    <property type="entry name" value="Histidine kinase-like ATPase, C-terminal domain"/>
    <property type="match status" value="1"/>
</dbReference>
<dbReference type="Proteomes" id="UP000025171">
    <property type="component" value="Unassembled WGS sequence"/>
</dbReference>
<dbReference type="PRINTS" id="PR00344">
    <property type="entry name" value="BCTRLSENSOR"/>
</dbReference>
<dbReference type="OrthoDB" id="9805942at2"/>
<dbReference type="EC" id="2.7.13.3" evidence="3"/>
<dbReference type="InterPro" id="IPR050351">
    <property type="entry name" value="BphY/WalK/GraS-like"/>
</dbReference>
<evidence type="ECO:0000313" key="15">
    <source>
        <dbReference type="Proteomes" id="UP000025171"/>
    </source>
</evidence>
<dbReference type="AlphaFoldDB" id="A0A059FQI4"/>
<dbReference type="GO" id="GO:0005886">
    <property type="term" value="C:plasma membrane"/>
    <property type="evidence" value="ECO:0007669"/>
    <property type="project" value="UniProtKB-SubCell"/>
</dbReference>
<dbReference type="CDD" id="cd00082">
    <property type="entry name" value="HisKA"/>
    <property type="match status" value="1"/>
</dbReference>
<evidence type="ECO:0000256" key="8">
    <source>
        <dbReference type="ARBA" id="ARBA00022777"/>
    </source>
</evidence>
<keyword evidence="9" id="KW-0067">ATP-binding</keyword>
<gene>
    <name evidence="14" type="ORF">HJO_07182</name>
</gene>
<evidence type="ECO:0000256" key="11">
    <source>
        <dbReference type="ARBA" id="ARBA00023136"/>
    </source>
</evidence>
<dbReference type="InterPro" id="IPR004358">
    <property type="entry name" value="Sig_transdc_His_kin-like_C"/>
</dbReference>
<dbReference type="InterPro" id="IPR036097">
    <property type="entry name" value="HisK_dim/P_sf"/>
</dbReference>
<evidence type="ECO:0000256" key="3">
    <source>
        <dbReference type="ARBA" id="ARBA00012438"/>
    </source>
</evidence>
<keyword evidence="8 14" id="KW-0418">Kinase</keyword>
<evidence type="ECO:0000259" key="13">
    <source>
        <dbReference type="PROSITE" id="PS50109"/>
    </source>
</evidence>
<dbReference type="InterPro" id="IPR003661">
    <property type="entry name" value="HisK_dim/P_dom"/>
</dbReference>
<name>A0A059FQI4_9PROT</name>
<feature type="domain" description="Histidine kinase" evidence="13">
    <location>
        <begin position="206"/>
        <end position="456"/>
    </location>
</feature>
<protein>
    <recommendedName>
        <fullName evidence="3">histidine kinase</fullName>
        <ecNumber evidence="3">2.7.13.3</ecNumber>
    </recommendedName>
</protein>
<dbReference type="InterPro" id="IPR005467">
    <property type="entry name" value="His_kinase_dom"/>
</dbReference>
<feature type="transmembrane region" description="Helical" evidence="12">
    <location>
        <begin position="21"/>
        <end position="40"/>
    </location>
</feature>
<dbReference type="PANTHER" id="PTHR45453">
    <property type="entry name" value="PHOSPHATE REGULON SENSOR PROTEIN PHOR"/>
    <property type="match status" value="1"/>
</dbReference>
<dbReference type="SUPFAM" id="SSF47384">
    <property type="entry name" value="Homodimeric domain of signal transducing histidine kinase"/>
    <property type="match status" value="1"/>
</dbReference>
<keyword evidence="12" id="KW-1133">Transmembrane helix</keyword>
<keyword evidence="10" id="KW-0902">Two-component regulatory system</keyword>
<comment type="subcellular location">
    <subcellularLocation>
        <location evidence="2">Cell membrane</location>
    </subcellularLocation>
</comment>
<dbReference type="Pfam" id="PF02518">
    <property type="entry name" value="HATPase_c"/>
    <property type="match status" value="1"/>
</dbReference>
<organism evidence="14 15">
    <name type="scientific">Hyphomonas johnsonii MHS-2</name>
    <dbReference type="NCBI Taxonomy" id="1280950"/>
    <lineage>
        <taxon>Bacteria</taxon>
        <taxon>Pseudomonadati</taxon>
        <taxon>Pseudomonadota</taxon>
        <taxon>Alphaproteobacteria</taxon>
        <taxon>Hyphomonadales</taxon>
        <taxon>Hyphomonadaceae</taxon>
        <taxon>Hyphomonas</taxon>
    </lineage>
</organism>
<dbReference type="GO" id="GO:0004721">
    <property type="term" value="F:phosphoprotein phosphatase activity"/>
    <property type="evidence" value="ECO:0007669"/>
    <property type="project" value="TreeGrafter"/>
</dbReference>
<sequence length="465" mass="49830">MNRVDPSDVRLPGRSALTRRARDFVVVGLCFSAVLFLLAVTGELGWIEAITAFAVSVSVVVAYYVGSAAFLPVSSPSGPQSTSPEGPQDQAIAQVLQALPLPALEVDLEGRITGFNPPADMILHLEGRYKPHASAVIRSPALLSAIERTAKGEEAGIMSVEVNSGPDETWRANVSLLQGTGHTLVMLEDLTPVRRAARARSDFLANASHELRTPLTALSGFIETMRGPAKDDKASWDRFLDIMAGESERMSRLIADLLSLSRIEFSEHIAPSEREDFTRIVRDAAEALQPIADDRSITLDIRGDAAALPVIAHRDEVVQVVENLLTNALKYSSAGGRVTVSYGDAASMADARGMAGQAWPESDRMTLLPAGGRPGVPDPSVWLRIEDQGPGIEREHLPRLGERFYRADQSRGGKITGTGLGLAIVKHIMAHHRGGLSVETRMGEGSAFGIWMPAAPGRTAGTKAV</sequence>
<dbReference type="GO" id="GO:0000155">
    <property type="term" value="F:phosphorelay sensor kinase activity"/>
    <property type="evidence" value="ECO:0007669"/>
    <property type="project" value="InterPro"/>
</dbReference>
<dbReference type="eggNOG" id="COG5002">
    <property type="taxonomic scope" value="Bacteria"/>
</dbReference>
<keyword evidence="6" id="KW-0808">Transferase</keyword>
<evidence type="ECO:0000256" key="7">
    <source>
        <dbReference type="ARBA" id="ARBA00022741"/>
    </source>
</evidence>
<dbReference type="CDD" id="cd00075">
    <property type="entry name" value="HATPase"/>
    <property type="match status" value="1"/>
</dbReference>
<dbReference type="PROSITE" id="PS50109">
    <property type="entry name" value="HIS_KIN"/>
    <property type="match status" value="1"/>
</dbReference>
<keyword evidence="7" id="KW-0547">Nucleotide-binding</keyword>
<keyword evidence="5" id="KW-0597">Phosphoprotein</keyword>
<dbReference type="InterPro" id="IPR003594">
    <property type="entry name" value="HATPase_dom"/>
</dbReference>
<evidence type="ECO:0000256" key="6">
    <source>
        <dbReference type="ARBA" id="ARBA00022679"/>
    </source>
</evidence>
<dbReference type="FunFam" id="1.10.287.130:FF:000008">
    <property type="entry name" value="Two-component sensor histidine kinase"/>
    <property type="match status" value="1"/>
</dbReference>
<keyword evidence="11 12" id="KW-0472">Membrane</keyword>
<dbReference type="GO" id="GO:0005524">
    <property type="term" value="F:ATP binding"/>
    <property type="evidence" value="ECO:0007669"/>
    <property type="project" value="UniProtKB-KW"/>
</dbReference>
<dbReference type="EMBL" id="ARYK01000003">
    <property type="protein sequence ID" value="KCZ92718.1"/>
    <property type="molecule type" value="Genomic_DNA"/>
</dbReference>
<evidence type="ECO:0000256" key="10">
    <source>
        <dbReference type="ARBA" id="ARBA00023012"/>
    </source>
</evidence>
<accession>A0A059FQI4</accession>
<keyword evidence="15" id="KW-1185">Reference proteome</keyword>